<dbReference type="RefSeq" id="XP_026620389.1">
    <property type="nucleotide sequence ID" value="XM_026769796.1"/>
</dbReference>
<organism evidence="1 2">
    <name type="scientific">Aspergillus welwitschiae</name>
    <dbReference type="NCBI Taxonomy" id="1341132"/>
    <lineage>
        <taxon>Eukaryota</taxon>
        <taxon>Fungi</taxon>
        <taxon>Dikarya</taxon>
        <taxon>Ascomycota</taxon>
        <taxon>Pezizomycotina</taxon>
        <taxon>Eurotiomycetes</taxon>
        <taxon>Eurotiomycetidae</taxon>
        <taxon>Eurotiales</taxon>
        <taxon>Aspergillaceae</taxon>
        <taxon>Aspergillus</taxon>
        <taxon>Aspergillus subgen. Circumdati</taxon>
    </lineage>
</organism>
<reference evidence="1 2" key="1">
    <citation type="submission" date="2018-07" db="EMBL/GenBank/DDBJ databases">
        <title>The genomes of Aspergillus section Nigri reveals drivers in fungal speciation.</title>
        <authorList>
            <consortium name="DOE Joint Genome Institute"/>
            <person name="Vesth T.C."/>
            <person name="Nybo J."/>
            <person name="Theobald S."/>
            <person name="Brandl J."/>
            <person name="Frisvad J.C."/>
            <person name="Nielsen K.F."/>
            <person name="Lyhne E.K."/>
            <person name="Kogle M.E."/>
            <person name="Kuo A."/>
            <person name="Riley R."/>
            <person name="Clum A."/>
            <person name="Nolan M."/>
            <person name="Lipzen A."/>
            <person name="Salamov A."/>
            <person name="Henrissat B."/>
            <person name="Wiebenga A."/>
            <person name="De vries R.P."/>
            <person name="Grigoriev I.V."/>
            <person name="Mortensen U.H."/>
            <person name="Andersen M.R."/>
            <person name="Baker S.E."/>
        </authorList>
    </citation>
    <scope>NUCLEOTIDE SEQUENCE [LARGE SCALE GENOMIC DNA]</scope>
    <source>
        <strain evidence="1 2">CBS 139.54b</strain>
    </source>
</reference>
<evidence type="ECO:0000313" key="2">
    <source>
        <dbReference type="Proteomes" id="UP000253729"/>
    </source>
</evidence>
<proteinExistence type="predicted"/>
<accession>A0A3F3PKF8</accession>
<keyword evidence="2" id="KW-1185">Reference proteome</keyword>
<name>A0A3F3PKF8_9EURO</name>
<evidence type="ECO:0000313" key="1">
    <source>
        <dbReference type="EMBL" id="RDH27367.1"/>
    </source>
</evidence>
<dbReference type="AlphaFoldDB" id="A0A3F3PKF8"/>
<dbReference type="GeneID" id="38138152"/>
<protein>
    <submittedName>
        <fullName evidence="1">Uncharacterized protein</fullName>
    </submittedName>
</protein>
<dbReference type="Proteomes" id="UP000253729">
    <property type="component" value="Unassembled WGS sequence"/>
</dbReference>
<sequence>MQATADSHELVAHMLGAMMEIISAGSGRSAVREVYTARIYLKAGRGSSLLAAGCNITDVRLARGPAQKLLSHRPTAGTLHANGLLFLSDNRCEQWGSGAAHDGWHSRTSAGDPTGKPISARACLRACVLAAYLDSHGDGYAVHPDAGTLLDHVPFHHAAPDHLIVDRQVGIARGSYGSNRFTQFVSARAAQRELVGKYHHFSIYMAHMKAVKHGSVGELYLRWKSGRGVRCQCHTGQAHSH</sequence>
<gene>
    <name evidence="1" type="ORF">BDQ94DRAFT_163685</name>
</gene>
<dbReference type="EMBL" id="KZ852092">
    <property type="protein sequence ID" value="RDH27367.1"/>
    <property type="molecule type" value="Genomic_DNA"/>
</dbReference>